<dbReference type="AlphaFoldDB" id="S7W9I0"/>
<reference evidence="2" key="1">
    <citation type="journal article" date="2013" name="PLoS Genet.">
        <title>The genome of Spraguea lophii and the basis of host-microsporidian interactions.</title>
        <authorList>
            <person name="Campbell S.E."/>
            <person name="Williams T.A."/>
            <person name="Yousuf A."/>
            <person name="Soanes D.M."/>
            <person name="Paszkiewicz K.H."/>
            <person name="Williams B.A.P."/>
        </authorList>
    </citation>
    <scope>NUCLEOTIDE SEQUENCE [LARGE SCALE GENOMIC DNA]</scope>
    <source>
        <strain evidence="2">42_110</strain>
    </source>
</reference>
<evidence type="ECO:0000313" key="2">
    <source>
        <dbReference type="Proteomes" id="UP000014978"/>
    </source>
</evidence>
<sequence length="642" mass="76932">MNRELSELKETIRFKNYVQMKKHLKMINEKVLNFREKENLSEQIDLIKSLIKNDVCFLLCNNKPIDNTRIEISRELGNDYFSQIIEIISNSVVERYSNEFYNEIAYELNCEKIIEIKNVYKLQVNVNNIKLSTILDLKIVYTTFTRVFNKMHLVTTNFREVNIEGEFVFKISTFIKQLIADFFYLDEIDKKEYVEVLNETIKFEEKYLKEYFISHSCFEINKMNNKITFKGDNVEIKDEHEQLYEYIPKTNTCKEIVLYDKNLLSLRLLENIEMMEDKNSYEKENLFERKFSLLDQNPHDFIDKLSLEIICVDSKPKNYKNKIESKKISFENTKEVLQSFKKPDKVCIHMKMLSRSFLSHINFYIDSFLKLTNIEAEEMKIHKIIIDAFRVASISFNKIKYFEDKKTFDIFVEKVDIFIKKAIVNMKEPMDIYYGIIILNTLNYTTNTFNGLLEKVYQLTRKEYLDLEYFKELKLKEKCITNFIEIKTGEIFNSKSFELYTCSANIIKLLRDNIFTKEHSFVSEEIIYFLLETIFCYLFSTIYKNKMNEKKSEIILFQISEIKNFLKNKITVIPLLQIIENYLKIFICPPEQLNEFITNFFIHSKQKFSFTQILSRLENDENNLDLFIAYKKMKHNGILNTQ</sequence>
<accession>S7W9I0</accession>
<dbReference type="Proteomes" id="UP000014978">
    <property type="component" value="Unassembled WGS sequence"/>
</dbReference>
<comment type="caution">
    <text evidence="1">The sequence shown here is derived from an EMBL/GenBank/DDBJ whole genome shotgun (WGS) entry which is preliminary data.</text>
</comment>
<protein>
    <submittedName>
        <fullName evidence="1">Uncharacterized protein</fullName>
    </submittedName>
</protein>
<evidence type="ECO:0000313" key="1">
    <source>
        <dbReference type="EMBL" id="EPR78397.1"/>
    </source>
</evidence>
<dbReference type="OrthoDB" id="2190258at2759"/>
<proteinExistence type="predicted"/>
<dbReference type="EMBL" id="ATCN01000815">
    <property type="protein sequence ID" value="EPR78397.1"/>
    <property type="molecule type" value="Genomic_DNA"/>
</dbReference>
<dbReference type="OMA" id="LFIHEAN"/>
<dbReference type="InParanoid" id="S7W9I0"/>
<organism evidence="1 2">
    <name type="scientific">Spraguea lophii (strain 42_110)</name>
    <name type="common">Microsporidian parasite</name>
    <dbReference type="NCBI Taxonomy" id="1358809"/>
    <lineage>
        <taxon>Eukaryota</taxon>
        <taxon>Fungi</taxon>
        <taxon>Fungi incertae sedis</taxon>
        <taxon>Microsporidia</taxon>
        <taxon>Spragueidae</taxon>
        <taxon>Spraguea</taxon>
    </lineage>
</organism>
<gene>
    <name evidence="1" type="ORF">SLOPH_1805</name>
</gene>
<dbReference type="HOGENOM" id="CLU_426528_0_0_1"/>
<name>S7W9I0_SPRLO</name>
<dbReference type="VEuPathDB" id="MicrosporidiaDB:SLOPH_1805"/>
<keyword evidence="2" id="KW-1185">Reference proteome</keyword>